<dbReference type="GO" id="GO:0043165">
    <property type="term" value="P:Gram-negative-bacterium-type cell outer membrane assembly"/>
    <property type="evidence" value="ECO:0007669"/>
    <property type="project" value="InterPro"/>
</dbReference>
<dbReference type="Gene3D" id="3.30.160.150">
    <property type="entry name" value="Lipoprotein like domain"/>
    <property type="match status" value="1"/>
</dbReference>
<name>A0A9X9WZQ6_9PROT</name>
<gene>
    <name evidence="1" type="ORF">GXW76_15760</name>
</gene>
<sequence>MVSKGLSAFGGRGPGTAAPSPRRAVLGLLLLSGCGFRPLYGPRPEAEPASGLETIRVGLITERNGQLLRRHLEDRLRSGAAPTRYDLRVGLAYGVELQGFARDGTPSRVRVTATASWFLYDASAPPRLVANGMERAFDAYNVPENQFFAAETSREATERRLVEQLAEDVTRRLAIRFAGGPPRAG</sequence>
<dbReference type="Pfam" id="PF04390">
    <property type="entry name" value="LptE"/>
    <property type="match status" value="1"/>
</dbReference>
<reference evidence="1" key="2">
    <citation type="journal article" date="2021" name="Syst. Appl. Microbiol.">
        <title>Roseomonas hellenica sp. nov., isolated from roots of wild-growing Alkanna tinctoria.</title>
        <authorList>
            <person name="Rat A."/>
            <person name="Naranjo H.D."/>
            <person name="Lebbe L."/>
            <person name="Cnockaert M."/>
            <person name="Krigas N."/>
            <person name="Grigoriadou K."/>
            <person name="Maloupa E."/>
            <person name="Willems A."/>
        </authorList>
    </citation>
    <scope>NUCLEOTIDE SEQUENCE</scope>
    <source>
        <strain evidence="1">LMG 31231</strain>
    </source>
</reference>
<keyword evidence="2" id="KW-1185">Reference proteome</keyword>
<dbReference type="PROSITE" id="PS51257">
    <property type="entry name" value="PROKAR_LIPOPROTEIN"/>
    <property type="match status" value="1"/>
</dbReference>
<dbReference type="GO" id="GO:0019867">
    <property type="term" value="C:outer membrane"/>
    <property type="evidence" value="ECO:0007669"/>
    <property type="project" value="InterPro"/>
</dbReference>
<accession>A0A9X9WZQ6</accession>
<dbReference type="AlphaFoldDB" id="A0A9X9WZQ6"/>
<comment type="caution">
    <text evidence="1">The sequence shown here is derived from an EMBL/GenBank/DDBJ whole genome shotgun (WGS) entry which is preliminary data.</text>
</comment>
<dbReference type="InterPro" id="IPR007485">
    <property type="entry name" value="LPS_assembly_LptE"/>
</dbReference>
<proteinExistence type="predicted"/>
<dbReference type="EMBL" id="JAAEDM010000045">
    <property type="protein sequence ID" value="MBR0672635.1"/>
    <property type="molecule type" value="Genomic_DNA"/>
</dbReference>
<reference evidence="1" key="1">
    <citation type="submission" date="2020-01" db="EMBL/GenBank/DDBJ databases">
        <authorList>
            <person name="Rat A."/>
        </authorList>
    </citation>
    <scope>NUCLEOTIDE SEQUENCE</scope>
    <source>
        <strain evidence="1">LMG 31231</strain>
    </source>
</reference>
<evidence type="ECO:0000313" key="1">
    <source>
        <dbReference type="EMBL" id="MBR0672635.1"/>
    </source>
</evidence>
<evidence type="ECO:0008006" key="3">
    <source>
        <dbReference type="Google" id="ProtNLM"/>
    </source>
</evidence>
<evidence type="ECO:0000313" key="2">
    <source>
        <dbReference type="Proteomes" id="UP001138751"/>
    </source>
</evidence>
<organism evidence="1 2">
    <name type="scientific">Neoroseomonas soli</name>
    <dbReference type="NCBI Taxonomy" id="1081025"/>
    <lineage>
        <taxon>Bacteria</taxon>
        <taxon>Pseudomonadati</taxon>
        <taxon>Pseudomonadota</taxon>
        <taxon>Alphaproteobacteria</taxon>
        <taxon>Acetobacterales</taxon>
        <taxon>Acetobacteraceae</taxon>
        <taxon>Neoroseomonas</taxon>
    </lineage>
</organism>
<dbReference type="Proteomes" id="UP001138751">
    <property type="component" value="Unassembled WGS sequence"/>
</dbReference>
<protein>
    <recommendedName>
        <fullName evidence="3">LPS-assembly lipoprotein</fullName>
    </recommendedName>
</protein>
<dbReference type="RefSeq" id="WP_211863050.1">
    <property type="nucleotide sequence ID" value="NZ_JAAEDM010000045.1"/>
</dbReference>